<dbReference type="EMBL" id="OY726397">
    <property type="protein sequence ID" value="CAJ1503322.1"/>
    <property type="molecule type" value="Genomic_DNA"/>
</dbReference>
<protein>
    <recommendedName>
        <fullName evidence="4">Secreted protein</fullName>
    </recommendedName>
</protein>
<dbReference type="RefSeq" id="WP_308482541.1">
    <property type="nucleotide sequence ID" value="NZ_OY726397.1"/>
</dbReference>
<gene>
    <name evidence="2" type="ORF">MU0053_002407</name>
</gene>
<accession>A0ABN9NAU8</accession>
<evidence type="ECO:0008006" key="4">
    <source>
        <dbReference type="Google" id="ProtNLM"/>
    </source>
</evidence>
<keyword evidence="3" id="KW-1185">Reference proteome</keyword>
<sequence length="177" mass="18905">MIRAALIPAGVLAFCSVGLATATADPGPAPAQDSAVAYLIGSCYDPSQPVVEQPQTLVYGCDHTSVMVDMTWTSWDAEGARGTGIDDAVECQPNCAEGPRITYPIVVHAWNPRPASAEGCPAGVQFYRDYTVAYPEGAPPWVQPGTSWTEDVDYFWLDGVPAVHFKNQEPLSCTPLS</sequence>
<evidence type="ECO:0000313" key="2">
    <source>
        <dbReference type="EMBL" id="CAJ1503322.1"/>
    </source>
</evidence>
<name>A0ABN9NAU8_9MYCO</name>
<keyword evidence="1" id="KW-0732">Signal</keyword>
<reference evidence="2 3" key="1">
    <citation type="submission" date="2023-08" db="EMBL/GenBank/DDBJ databases">
        <authorList>
            <person name="Folkvardsen B D."/>
            <person name="Norman A."/>
        </authorList>
    </citation>
    <scope>NUCLEOTIDE SEQUENCE [LARGE SCALE GENOMIC DNA]</scope>
    <source>
        <strain evidence="2 3">Mu0053</strain>
    </source>
</reference>
<dbReference type="Proteomes" id="UP001190465">
    <property type="component" value="Chromosome"/>
</dbReference>
<feature type="chain" id="PRO_5046924204" description="Secreted protein" evidence="1">
    <location>
        <begin position="25"/>
        <end position="177"/>
    </location>
</feature>
<proteinExistence type="predicted"/>
<evidence type="ECO:0000313" key="3">
    <source>
        <dbReference type="Proteomes" id="UP001190465"/>
    </source>
</evidence>
<evidence type="ECO:0000256" key="1">
    <source>
        <dbReference type="SAM" id="SignalP"/>
    </source>
</evidence>
<organism evidence="2 3">
    <name type="scientific">[Mycobacterium] burgundiense</name>
    <dbReference type="NCBI Taxonomy" id="3064286"/>
    <lineage>
        <taxon>Bacteria</taxon>
        <taxon>Bacillati</taxon>
        <taxon>Actinomycetota</taxon>
        <taxon>Actinomycetes</taxon>
        <taxon>Mycobacteriales</taxon>
        <taxon>Mycobacteriaceae</taxon>
        <taxon>Mycolicibacterium</taxon>
    </lineage>
</organism>
<feature type="signal peptide" evidence="1">
    <location>
        <begin position="1"/>
        <end position="24"/>
    </location>
</feature>